<keyword evidence="3" id="KW-1185">Reference proteome</keyword>
<evidence type="ECO:0000313" key="3">
    <source>
        <dbReference type="Proteomes" id="UP001273209"/>
    </source>
</evidence>
<dbReference type="GeneID" id="87920324"/>
<accession>A0AAE1IKH6</accession>
<keyword evidence="1" id="KW-1133">Transmembrane helix</keyword>
<protein>
    <submittedName>
        <fullName evidence="2">Uncharacterized protein</fullName>
    </submittedName>
</protein>
<dbReference type="PANTHER" id="PTHR35041">
    <property type="entry name" value="MEDIATOR OF RNA POLYMERASE II TRANSCRIPTION SUBUNIT 1"/>
    <property type="match status" value="1"/>
</dbReference>
<evidence type="ECO:0000313" key="2">
    <source>
        <dbReference type="EMBL" id="KAK4085596.1"/>
    </source>
</evidence>
<feature type="transmembrane region" description="Helical" evidence="1">
    <location>
        <begin position="50"/>
        <end position="68"/>
    </location>
</feature>
<dbReference type="EMBL" id="JAWRVG010000001">
    <property type="protein sequence ID" value="KAK4085596.1"/>
    <property type="molecule type" value="Genomic_DNA"/>
</dbReference>
<sequence length="665" mass="73166">MASSYDVLSQDGEATGFQGAIKNDHQQSDESEAQKMSGIWRIHWQSPTSMIGLFLGATGAAVAHHLYYDSIDGSEVVIVQDEWTLQAVRNSQEWKLRFGAGLAFLAKAMFAASAIVAYEQRAWLTARNKAITVAGLDAMFSAAQSPLSFFSWDFLRKAKAGAIMALLAWCIPLAAVITPGTLVVVPTTLSASKSFPVPVVNFSQVQPLYDFYSSVIGYDDQSTSNGITPYLSRLVSSTATSSQILPMNIGIANSTYNLTFHGPSFRCQESSPVIAEAIYLTVNATWFMFGNGGFNSTIDPRELPSMAWLAFTPPTTILSIVADSKITPLRNQWNYFLAFVFSCITQPAMWQETLPDLGSLPLCEGITGSYEGGPNIVPLQNVTSVEYGQYNHGRLWVWAQNITYDCVLTDTEYSTRFFYSTSEQAQRIDPEYSFKWTEEDLYGSYFYLADALANLLGGAVRVVGKGIMAYKTRVIDTGIFGALKAESTNNASSGLLPKLLAQDSRALARNKTVGELIEELSRNITLSVFSLDQMLIQNDTMVKVSSDVNVYSYNRRVLIITYAVVFLGTLIALLIGGVAYFKNGVSHEVSFSAFMSTTRNYRLDEITVGSSMGAMPLRDSIRSTKLRFGVLRDADGEADREEAMRRVGFGLPDQIVPLQKGVPYY</sequence>
<feature type="transmembrane region" description="Helical" evidence="1">
    <location>
        <begin position="557"/>
        <end position="581"/>
    </location>
</feature>
<feature type="transmembrane region" description="Helical" evidence="1">
    <location>
        <begin position="98"/>
        <end position="118"/>
    </location>
</feature>
<dbReference type="AlphaFoldDB" id="A0AAE1IKH6"/>
<feature type="transmembrane region" description="Helical" evidence="1">
    <location>
        <begin position="162"/>
        <end position="185"/>
    </location>
</feature>
<organism evidence="2 3">
    <name type="scientific">Trichoderma aggressivum f. europaeum</name>
    <dbReference type="NCBI Taxonomy" id="173218"/>
    <lineage>
        <taxon>Eukaryota</taxon>
        <taxon>Fungi</taxon>
        <taxon>Dikarya</taxon>
        <taxon>Ascomycota</taxon>
        <taxon>Pezizomycotina</taxon>
        <taxon>Sordariomycetes</taxon>
        <taxon>Hypocreomycetidae</taxon>
        <taxon>Hypocreales</taxon>
        <taxon>Hypocreaceae</taxon>
        <taxon>Trichoderma</taxon>
    </lineage>
</organism>
<feature type="transmembrane region" description="Helical" evidence="1">
    <location>
        <begin position="333"/>
        <end position="350"/>
    </location>
</feature>
<keyword evidence="1" id="KW-0812">Transmembrane</keyword>
<feature type="transmembrane region" description="Helical" evidence="1">
    <location>
        <begin position="445"/>
        <end position="463"/>
    </location>
</feature>
<reference evidence="2" key="1">
    <citation type="submission" date="2023-11" db="EMBL/GenBank/DDBJ databases">
        <title>The genome sequences of three competitors of mushroom-forming fungi.</title>
        <authorList>
            <person name="Beijen E."/>
            <person name="Ohm R.A."/>
        </authorList>
    </citation>
    <scope>NUCLEOTIDE SEQUENCE</scope>
    <source>
        <strain evidence="2">CBS 100526</strain>
    </source>
</reference>
<dbReference type="PANTHER" id="PTHR35041:SF6">
    <property type="entry name" value="FORMYLMETHIONINE DEFORMYLASE-LIKE PROTEIN-RELATED"/>
    <property type="match status" value="1"/>
</dbReference>
<evidence type="ECO:0000256" key="1">
    <source>
        <dbReference type="SAM" id="Phobius"/>
    </source>
</evidence>
<feature type="transmembrane region" description="Helical" evidence="1">
    <location>
        <begin position="130"/>
        <end position="150"/>
    </location>
</feature>
<keyword evidence="1" id="KW-0472">Membrane</keyword>
<dbReference type="RefSeq" id="XP_062760936.1">
    <property type="nucleotide sequence ID" value="XM_062900862.1"/>
</dbReference>
<proteinExistence type="predicted"/>
<gene>
    <name evidence="2" type="ORF">Triagg1_586</name>
</gene>
<name>A0AAE1IKH6_9HYPO</name>
<comment type="caution">
    <text evidence="2">The sequence shown here is derived from an EMBL/GenBank/DDBJ whole genome shotgun (WGS) entry which is preliminary data.</text>
</comment>
<dbReference type="Proteomes" id="UP001273209">
    <property type="component" value="Unassembled WGS sequence"/>
</dbReference>